<dbReference type="SUPFAM" id="SSF55874">
    <property type="entry name" value="ATPase domain of HSP90 chaperone/DNA topoisomerase II/histidine kinase"/>
    <property type="match status" value="1"/>
</dbReference>
<dbReference type="EMBL" id="JBHFAB010000033">
    <property type="protein sequence ID" value="MFC1421083.1"/>
    <property type="molecule type" value="Genomic_DNA"/>
</dbReference>
<dbReference type="InterPro" id="IPR020568">
    <property type="entry name" value="Ribosomal_Su5_D2-typ_SF"/>
</dbReference>
<keyword evidence="2" id="KW-0547">Nucleotide-binding</keyword>
<comment type="similarity">
    <text evidence="1">Belongs to the heat shock protein 90 family.</text>
</comment>
<dbReference type="PIRSF" id="PIRSF002583">
    <property type="entry name" value="Hsp90"/>
    <property type="match status" value="1"/>
</dbReference>
<proteinExistence type="inferred from homology"/>
<dbReference type="NCBIfam" id="NF010683">
    <property type="entry name" value="PRK14083.1"/>
    <property type="match status" value="1"/>
</dbReference>
<keyword evidence="6" id="KW-1185">Reference proteome</keyword>
<dbReference type="InterPro" id="IPR001404">
    <property type="entry name" value="Hsp90_fam"/>
</dbReference>
<dbReference type="Pfam" id="PF13589">
    <property type="entry name" value="HATPase_c_3"/>
    <property type="match status" value="1"/>
</dbReference>
<evidence type="ECO:0000256" key="2">
    <source>
        <dbReference type="ARBA" id="ARBA00022741"/>
    </source>
</evidence>
<evidence type="ECO:0000313" key="5">
    <source>
        <dbReference type="EMBL" id="MFC1421083.1"/>
    </source>
</evidence>
<dbReference type="PRINTS" id="PR00775">
    <property type="entry name" value="HEATSHOCK90"/>
</dbReference>
<organism evidence="5 6">
    <name type="scientific">Streptacidiphilus cavernicola</name>
    <dbReference type="NCBI Taxonomy" id="3342716"/>
    <lineage>
        <taxon>Bacteria</taxon>
        <taxon>Bacillati</taxon>
        <taxon>Actinomycetota</taxon>
        <taxon>Actinomycetes</taxon>
        <taxon>Kitasatosporales</taxon>
        <taxon>Streptomycetaceae</taxon>
        <taxon>Streptacidiphilus</taxon>
    </lineage>
</organism>
<dbReference type="RefSeq" id="WP_380543595.1">
    <property type="nucleotide sequence ID" value="NZ_JBHFAB010000033.1"/>
</dbReference>
<name>A0ABV6W510_9ACTN</name>
<dbReference type="Proteomes" id="UP001592531">
    <property type="component" value="Unassembled WGS sequence"/>
</dbReference>
<evidence type="ECO:0000256" key="1">
    <source>
        <dbReference type="ARBA" id="ARBA00008239"/>
    </source>
</evidence>
<evidence type="ECO:0000313" key="6">
    <source>
        <dbReference type="Proteomes" id="UP001592531"/>
    </source>
</evidence>
<comment type="caution">
    <text evidence="5">The sequence shown here is derived from an EMBL/GenBank/DDBJ whole genome shotgun (WGS) entry which is preliminary data.</text>
</comment>
<dbReference type="SUPFAM" id="SSF54211">
    <property type="entry name" value="Ribosomal protein S5 domain 2-like"/>
    <property type="match status" value="1"/>
</dbReference>
<sequence length="635" mass="68492">MSTPTPTPASTPQPGHTFQVDLRGLVDLLSHHLYSSPRVYLRELMQNAVDAITARRLLDPSAPARITIRTDVGGGIVVEDSGVGLTESDVHTFLATIGRSSKRGADGELDLSAARADFIGQFGIGLLACFVVADQISVVSRSAREPGAPAVEWHGRSDGTYSIRTLPAGSVAQPGTTVTLTPRGDGSEWLESGRVIQLARHFGSLLRYQVEVIDRHGDVVRVNDTPPVWERQYGSPLARREALAAYGREVFDFNPLDSIDLDIPLVGLKGVAFVLPTPAHPTKRSGNRVHLKGMLLSDQATELVPDWAFFVSCVVDTTGLRPTASREALYEDETLAAVRDAIGERVRQWLTGLAASDLALLRRFLDVHHLAVKALARYDDQLLALLLPWLPFETTDGNVSLDEFARAHPVVLVTQTVEEFRQVAPIAAAAGMGVVNGGYVYDRELVHQLPLIRPGVTVADLDPETVSAHLDSVDPAAELAAAPFLARARAVADRFDTDVALRSFQPVGVPAMLVDNREARHERRRAELSSKADELWAGILGSLNSSAPRAQLILNHLNPLIRKLAELATSADPQLSETAIEALYGQALLLSRRPLRPADHALLNRSFLGLLEFATQAAGTGSGNSSDTGPGRAQS</sequence>
<dbReference type="Gene3D" id="3.30.230.80">
    <property type="match status" value="1"/>
</dbReference>
<keyword evidence="4" id="KW-0143">Chaperone</keyword>
<dbReference type="Gene3D" id="3.30.565.10">
    <property type="entry name" value="Histidine kinase-like ATPase, C-terminal domain"/>
    <property type="match status" value="1"/>
</dbReference>
<dbReference type="InterPro" id="IPR020575">
    <property type="entry name" value="Hsp90_N"/>
</dbReference>
<protein>
    <submittedName>
        <fullName evidence="5">HSP90 family protein</fullName>
    </submittedName>
</protein>
<dbReference type="InterPro" id="IPR036890">
    <property type="entry name" value="HATPase_C_sf"/>
</dbReference>
<evidence type="ECO:0000256" key="3">
    <source>
        <dbReference type="ARBA" id="ARBA00022840"/>
    </source>
</evidence>
<reference evidence="5 6" key="1">
    <citation type="submission" date="2024-09" db="EMBL/GenBank/DDBJ databases">
        <authorList>
            <person name="Lee S.D."/>
        </authorList>
    </citation>
    <scope>NUCLEOTIDE SEQUENCE [LARGE SCALE GENOMIC DNA]</scope>
    <source>
        <strain evidence="5 6">N8-3</strain>
    </source>
</reference>
<keyword evidence="3" id="KW-0067">ATP-binding</keyword>
<evidence type="ECO:0000256" key="4">
    <source>
        <dbReference type="ARBA" id="ARBA00023186"/>
    </source>
</evidence>
<accession>A0ABV6W510</accession>
<dbReference type="PANTHER" id="PTHR11528">
    <property type="entry name" value="HEAT SHOCK PROTEIN 90 FAMILY MEMBER"/>
    <property type="match status" value="1"/>
</dbReference>
<gene>
    <name evidence="5" type="ORF">ACEZDE_31235</name>
</gene>